<comment type="caution">
    <text evidence="1">The sequence shown here is derived from an EMBL/GenBank/DDBJ whole genome shotgun (WGS) entry which is preliminary data.</text>
</comment>
<name>A0AA39DCE3_VITRO</name>
<keyword evidence="2" id="KW-1185">Reference proteome</keyword>
<evidence type="ECO:0000313" key="2">
    <source>
        <dbReference type="Proteomes" id="UP001168098"/>
    </source>
</evidence>
<protein>
    <submittedName>
        <fullName evidence="1">Uncharacterized protein</fullName>
    </submittedName>
</protein>
<organism evidence="1 2">
    <name type="scientific">Vitis rotundifolia</name>
    <name type="common">Muscadine grape</name>
    <dbReference type="NCBI Taxonomy" id="103349"/>
    <lineage>
        <taxon>Eukaryota</taxon>
        <taxon>Viridiplantae</taxon>
        <taxon>Streptophyta</taxon>
        <taxon>Embryophyta</taxon>
        <taxon>Tracheophyta</taxon>
        <taxon>Spermatophyta</taxon>
        <taxon>Magnoliopsida</taxon>
        <taxon>eudicotyledons</taxon>
        <taxon>Gunneridae</taxon>
        <taxon>Pentapetalae</taxon>
        <taxon>rosids</taxon>
        <taxon>Vitales</taxon>
        <taxon>Vitaceae</taxon>
        <taxon>Viteae</taxon>
        <taxon>Vitis</taxon>
    </lineage>
</organism>
<reference evidence="1 2" key="1">
    <citation type="journal article" date="2023" name="BMC Biotechnol.">
        <title>Vitis rotundifolia cv Carlos genome sequencing.</title>
        <authorList>
            <person name="Huff M."/>
            <person name="Hulse-Kemp A."/>
            <person name="Scheffler B."/>
            <person name="Youngblood R."/>
            <person name="Simpson S."/>
            <person name="Babiker E."/>
            <person name="Staton M."/>
        </authorList>
    </citation>
    <scope>NUCLEOTIDE SEQUENCE [LARGE SCALE GENOMIC DNA]</scope>
    <source>
        <tissue evidence="1">Leaf</tissue>
    </source>
</reference>
<proteinExistence type="predicted"/>
<sequence length="72" mass="8253">MKELCGMWLIPGATLWVRNILMITVLDSIIGSPWKMSCYKCPTATQHMNQLLAQTQTDHIVISYHVIMDHSH</sequence>
<evidence type="ECO:0000313" key="1">
    <source>
        <dbReference type="EMBL" id="KAJ9678430.1"/>
    </source>
</evidence>
<gene>
    <name evidence="1" type="ORF">PVL29_020572</name>
</gene>
<dbReference type="EMBL" id="JARBHA010000016">
    <property type="protein sequence ID" value="KAJ9678430.1"/>
    <property type="molecule type" value="Genomic_DNA"/>
</dbReference>
<dbReference type="AlphaFoldDB" id="A0AA39DCE3"/>
<accession>A0AA39DCE3</accession>
<dbReference type="Proteomes" id="UP001168098">
    <property type="component" value="Unassembled WGS sequence"/>
</dbReference>